<dbReference type="PANTHER" id="PTHR10543">
    <property type="entry name" value="BETA-CAROTENE DIOXYGENASE"/>
    <property type="match status" value="1"/>
</dbReference>
<protein>
    <submittedName>
        <fullName evidence="7">Carotenoid cleavage dioxygenase 1</fullName>
    </submittedName>
</protein>
<feature type="binding site" evidence="5">
    <location>
        <position position="329"/>
    </location>
    <ligand>
        <name>Fe cation</name>
        <dbReference type="ChEBI" id="CHEBI:24875"/>
        <note>catalytic</note>
    </ligand>
</feature>
<name>S3BT86_OPHP1</name>
<evidence type="ECO:0000256" key="3">
    <source>
        <dbReference type="ARBA" id="ARBA00023002"/>
    </source>
</evidence>
<dbReference type="eggNOG" id="KOG1285">
    <property type="taxonomic scope" value="Eukaryota"/>
</dbReference>
<evidence type="ECO:0000313" key="7">
    <source>
        <dbReference type="EMBL" id="EPE04489.1"/>
    </source>
</evidence>
<feature type="binding site" evidence="5">
    <location>
        <position position="599"/>
    </location>
    <ligand>
        <name>Fe cation</name>
        <dbReference type="ChEBI" id="CHEBI:24875"/>
        <note>catalytic</note>
    </ligand>
</feature>
<comment type="similarity">
    <text evidence="1">Belongs to the carotenoid oxygenase family.</text>
</comment>
<dbReference type="STRING" id="1262450.S3BT86"/>
<evidence type="ECO:0000256" key="4">
    <source>
        <dbReference type="ARBA" id="ARBA00023004"/>
    </source>
</evidence>
<dbReference type="OrthoDB" id="407010at2759"/>
<keyword evidence="8" id="KW-1185">Reference proteome</keyword>
<keyword evidence="4 5" id="KW-0408">Iron</keyword>
<gene>
    <name evidence="7" type="ORF">F503_03551</name>
</gene>
<reference evidence="7 8" key="1">
    <citation type="journal article" date="2013" name="BMC Genomics">
        <title>The genome and transcriptome of the pine saprophyte Ophiostoma piceae, and a comparison with the bark beetle-associated pine pathogen Grosmannia clavigera.</title>
        <authorList>
            <person name="Haridas S."/>
            <person name="Wang Y."/>
            <person name="Lim L."/>
            <person name="Massoumi Alamouti S."/>
            <person name="Jackman S."/>
            <person name="Docking R."/>
            <person name="Robertson G."/>
            <person name="Birol I."/>
            <person name="Bohlmann J."/>
            <person name="Breuil C."/>
        </authorList>
    </citation>
    <scope>NUCLEOTIDE SEQUENCE [LARGE SCALE GENOMIC DNA]</scope>
    <source>
        <strain evidence="7 8">UAMH 11346</strain>
    </source>
</reference>
<organism evidence="7 8">
    <name type="scientific">Ophiostoma piceae (strain UAMH 11346)</name>
    <name type="common">Sap stain fungus</name>
    <dbReference type="NCBI Taxonomy" id="1262450"/>
    <lineage>
        <taxon>Eukaryota</taxon>
        <taxon>Fungi</taxon>
        <taxon>Dikarya</taxon>
        <taxon>Ascomycota</taxon>
        <taxon>Pezizomycotina</taxon>
        <taxon>Sordariomycetes</taxon>
        <taxon>Sordariomycetidae</taxon>
        <taxon>Ophiostomatales</taxon>
        <taxon>Ophiostomataceae</taxon>
        <taxon>Ophiostoma</taxon>
    </lineage>
</organism>
<dbReference type="GO" id="GO:0016121">
    <property type="term" value="P:carotene catabolic process"/>
    <property type="evidence" value="ECO:0007669"/>
    <property type="project" value="TreeGrafter"/>
</dbReference>
<dbReference type="GO" id="GO:0046872">
    <property type="term" value="F:metal ion binding"/>
    <property type="evidence" value="ECO:0007669"/>
    <property type="project" value="UniProtKB-KW"/>
</dbReference>
<dbReference type="GO" id="GO:0010436">
    <property type="term" value="F:carotenoid dioxygenase activity"/>
    <property type="evidence" value="ECO:0007669"/>
    <property type="project" value="TreeGrafter"/>
</dbReference>
<dbReference type="Proteomes" id="UP000016923">
    <property type="component" value="Unassembled WGS sequence"/>
</dbReference>
<keyword evidence="2 5" id="KW-0479">Metal-binding</keyword>
<proteinExistence type="inferred from homology"/>
<evidence type="ECO:0000256" key="1">
    <source>
        <dbReference type="ARBA" id="ARBA00006787"/>
    </source>
</evidence>
<dbReference type="HOGENOM" id="CLU_016472_5_0_1"/>
<dbReference type="EMBL" id="KE148160">
    <property type="protein sequence ID" value="EPE04489.1"/>
    <property type="molecule type" value="Genomic_DNA"/>
</dbReference>
<dbReference type="PANTHER" id="PTHR10543:SF24">
    <property type="entry name" value="CAROTENOID ISOMEROOXYGENASE"/>
    <property type="match status" value="1"/>
</dbReference>
<dbReference type="InterPro" id="IPR004294">
    <property type="entry name" value="Carotenoid_Oase"/>
</dbReference>
<keyword evidence="3" id="KW-0560">Oxidoreductase</keyword>
<accession>S3BT86</accession>
<feature type="binding site" evidence="5">
    <location>
        <position position="260"/>
    </location>
    <ligand>
        <name>Fe cation</name>
        <dbReference type="ChEBI" id="CHEBI:24875"/>
        <note>catalytic</note>
    </ligand>
</feature>
<dbReference type="VEuPathDB" id="FungiDB:F503_03551"/>
<feature type="binding site" evidence="5">
    <location>
        <position position="400"/>
    </location>
    <ligand>
        <name>Fe cation</name>
        <dbReference type="ChEBI" id="CHEBI:24875"/>
        <note>catalytic</note>
    </ligand>
</feature>
<dbReference type="AlphaFoldDB" id="S3BT86"/>
<keyword evidence="7" id="KW-0223">Dioxygenase</keyword>
<evidence type="ECO:0000256" key="5">
    <source>
        <dbReference type="PIRSR" id="PIRSR604294-1"/>
    </source>
</evidence>
<comment type="cofactor">
    <cofactor evidence="5">
        <name>Fe(2+)</name>
        <dbReference type="ChEBI" id="CHEBI:29033"/>
    </cofactor>
    <text evidence="5">Binds 1 Fe(2+) ion per subunit.</text>
</comment>
<dbReference type="Pfam" id="PF03055">
    <property type="entry name" value="RPE65"/>
    <property type="match status" value="1"/>
</dbReference>
<evidence type="ECO:0000313" key="8">
    <source>
        <dbReference type="Proteomes" id="UP000016923"/>
    </source>
</evidence>
<feature type="region of interest" description="Disordered" evidence="6">
    <location>
        <begin position="195"/>
        <end position="217"/>
    </location>
</feature>
<evidence type="ECO:0000256" key="6">
    <source>
        <dbReference type="SAM" id="MobiDB-lite"/>
    </source>
</evidence>
<dbReference type="OMA" id="SCMAFHR"/>
<sequence length="606" mass="66755">MGSVPPPEADMQPVYRTVDDQDADLEAIYDRVISSQFKDWPNEQGFDGLTEERGPIEIPVVGTIPDWAAGNLFRTGPGESKIEDTAKGTHYVSHWFDGLAHTHRFEIVADSEAESKVRVFYSSRRQSEERAKYIKQHGSAKGLISFAQHQDPCVGLLGKFMSTFKGAVLNPSVDRSLQNTNVVVQANVPGAKVAFPAKNTSPERQDTPASGGHRNLPDNLWITTDASILRRVDPSTLEPVGVATQECFHPDLGGPLSCAHAERDPTTGDYFNFNLQVGPNPVYRIFRVSAQTGTTDILATIRCAHGPRKSNIKAGSADITSDVKPAYIHSFFLTEHYAILCIPCTHIAQYGLKVLWTQSIVGGLEPYDENNKTRWVVVDRRPNRSGVVAEFESPTRFFFHSVNAYEDPDGSIVCDVIDYATADIIQMFYYDVLMNRNGAAVDFFQDPVRAANVNPCLSRYRLPLPSVDKPLKVLQASRVWTMPNPHGGEMPTINPAYTTKPHRYVYSDINRGNSIVADGLSKADTATRSVLWWHAPRGHTPGEAIFIARPGGAEEDDGVLLCVVLDGLTGKSYLLCLDARTMKETGRAEVGFAIGFGFHGTHFKGS</sequence>
<evidence type="ECO:0000256" key="2">
    <source>
        <dbReference type="ARBA" id="ARBA00022723"/>
    </source>
</evidence>